<keyword evidence="1" id="KW-0472">Membrane</keyword>
<dbReference type="EMBL" id="MHUG01000015">
    <property type="protein sequence ID" value="OHA73187.1"/>
    <property type="molecule type" value="Genomic_DNA"/>
</dbReference>
<dbReference type="AlphaFoldDB" id="A0A1G2RK73"/>
<name>A0A1G2RK73_9BACT</name>
<feature type="transmembrane region" description="Helical" evidence="1">
    <location>
        <begin position="134"/>
        <end position="159"/>
    </location>
</feature>
<gene>
    <name evidence="2" type="ORF">A3B24_00915</name>
</gene>
<dbReference type="InterPro" id="IPR043993">
    <property type="entry name" value="T4SS_pilin"/>
</dbReference>
<evidence type="ECO:0000313" key="3">
    <source>
        <dbReference type="Proteomes" id="UP000176917"/>
    </source>
</evidence>
<proteinExistence type="predicted"/>
<keyword evidence="1" id="KW-1133">Transmembrane helix</keyword>
<protein>
    <submittedName>
        <fullName evidence="2">Uncharacterized protein</fullName>
    </submittedName>
</protein>
<evidence type="ECO:0000256" key="1">
    <source>
        <dbReference type="SAM" id="Phobius"/>
    </source>
</evidence>
<dbReference type="Proteomes" id="UP000176917">
    <property type="component" value="Unassembled WGS sequence"/>
</dbReference>
<feature type="transmembrane region" description="Helical" evidence="1">
    <location>
        <begin position="98"/>
        <end position="122"/>
    </location>
</feature>
<evidence type="ECO:0000313" key="2">
    <source>
        <dbReference type="EMBL" id="OHA73187.1"/>
    </source>
</evidence>
<reference evidence="2 3" key="1">
    <citation type="journal article" date="2016" name="Nat. Commun.">
        <title>Thousands of microbial genomes shed light on interconnected biogeochemical processes in an aquifer system.</title>
        <authorList>
            <person name="Anantharaman K."/>
            <person name="Brown C.T."/>
            <person name="Hug L.A."/>
            <person name="Sharon I."/>
            <person name="Castelle C.J."/>
            <person name="Probst A.J."/>
            <person name="Thomas B.C."/>
            <person name="Singh A."/>
            <person name="Wilkins M.J."/>
            <person name="Karaoz U."/>
            <person name="Brodie E.L."/>
            <person name="Williams K.H."/>
            <person name="Hubbard S.S."/>
            <person name="Banfield J.F."/>
        </authorList>
    </citation>
    <scope>NUCLEOTIDE SEQUENCE [LARGE SCALE GENOMIC DNA]</scope>
</reference>
<dbReference type="Pfam" id="PF18895">
    <property type="entry name" value="T4SS_pilin"/>
    <property type="match status" value="1"/>
</dbReference>
<keyword evidence="1" id="KW-0812">Transmembrane</keyword>
<organism evidence="2 3">
    <name type="scientific">Candidatus Wildermuthbacteria bacterium RIFCSPLOWO2_01_FULL_48_16</name>
    <dbReference type="NCBI Taxonomy" id="1802461"/>
    <lineage>
        <taxon>Bacteria</taxon>
        <taxon>Candidatus Wildermuthiibacteriota</taxon>
    </lineage>
</organism>
<comment type="caution">
    <text evidence="2">The sequence shown here is derived from an EMBL/GenBank/DDBJ whole genome shotgun (WGS) entry which is preliminary data.</text>
</comment>
<sequence length="161" mass="17108">MLAGIFVCSIIGGMNAKLAFFVMVLALLLLPGVSDARAVCKPCDSNFQCDPGLVCLGDNPATERGEGICQYTDSNKITLCNPLSADSFTDIINNIMNFLFGVAIVFTPIMVVFAGFMFLTAGGNPAQFTKARSLLLWTAVGFGVILLAKGLTTVLRQIIGF</sequence>
<accession>A0A1G2RK73</accession>